<reference evidence="2" key="1">
    <citation type="journal article" date="2013" name="Nat. Genet.">
        <title>The duck genome and transcriptome provide insight into an avian influenza virus reservoir species.</title>
        <authorList>
            <person name="Huang Y."/>
            <person name="Li Y."/>
            <person name="Burt D.W."/>
            <person name="Chen H."/>
            <person name="Zhang Y."/>
            <person name="Qian W."/>
            <person name="Kim H."/>
            <person name="Gan S."/>
            <person name="Zhao Y."/>
            <person name="Li J."/>
            <person name="Yi K."/>
            <person name="Feng H."/>
            <person name="Zhu P."/>
            <person name="Li B."/>
            <person name="Liu Q."/>
            <person name="Fairley S."/>
            <person name="Magor K.E."/>
            <person name="Du Z."/>
            <person name="Hu X."/>
            <person name="Goodman L."/>
            <person name="Tafer H."/>
            <person name="Vignal A."/>
            <person name="Lee T."/>
            <person name="Kim K.W."/>
            <person name="Sheng Z."/>
            <person name="An Y."/>
            <person name="Searle S."/>
            <person name="Herrero J."/>
            <person name="Groenen M.A."/>
            <person name="Crooijmans R.P."/>
            <person name="Faraut T."/>
            <person name="Cai Q."/>
            <person name="Webster R.G."/>
            <person name="Aldridge J.R."/>
            <person name="Warren W.C."/>
            <person name="Bartschat S."/>
            <person name="Kehr S."/>
            <person name="Marz M."/>
            <person name="Stadler P.F."/>
            <person name="Smith J."/>
            <person name="Kraus R.H."/>
            <person name="Zhao Y."/>
            <person name="Ren L."/>
            <person name="Fei J."/>
            <person name="Morisson M."/>
            <person name="Kaiser P."/>
            <person name="Griffin D.K."/>
            <person name="Rao M."/>
            <person name="Pitel F."/>
            <person name="Wang J."/>
            <person name="Li N."/>
        </authorList>
    </citation>
    <scope>NUCLEOTIDE SEQUENCE [LARGE SCALE GENOMIC DNA]</scope>
</reference>
<dbReference type="AlphaFoldDB" id="R0LC71"/>
<protein>
    <submittedName>
        <fullName evidence="1">Uncharacterized protein</fullName>
    </submittedName>
</protein>
<dbReference type="Proteomes" id="UP000296049">
    <property type="component" value="Unassembled WGS sequence"/>
</dbReference>
<accession>R0LC71</accession>
<keyword evidence="2" id="KW-1185">Reference proteome</keyword>
<name>R0LC71_ANAPL</name>
<evidence type="ECO:0000313" key="1">
    <source>
        <dbReference type="EMBL" id="EOA99094.1"/>
    </source>
</evidence>
<organism evidence="1 2">
    <name type="scientific">Anas platyrhynchos</name>
    <name type="common">Mallard</name>
    <name type="synonym">Anas boschas</name>
    <dbReference type="NCBI Taxonomy" id="8839"/>
    <lineage>
        <taxon>Eukaryota</taxon>
        <taxon>Metazoa</taxon>
        <taxon>Chordata</taxon>
        <taxon>Craniata</taxon>
        <taxon>Vertebrata</taxon>
        <taxon>Euteleostomi</taxon>
        <taxon>Archelosauria</taxon>
        <taxon>Archosauria</taxon>
        <taxon>Dinosauria</taxon>
        <taxon>Saurischia</taxon>
        <taxon>Theropoda</taxon>
        <taxon>Coelurosauria</taxon>
        <taxon>Aves</taxon>
        <taxon>Neognathae</taxon>
        <taxon>Galloanserae</taxon>
        <taxon>Anseriformes</taxon>
        <taxon>Anatidae</taxon>
        <taxon>Anatinae</taxon>
        <taxon>Anas</taxon>
    </lineage>
</organism>
<gene>
    <name evidence="1" type="ORF">Anapl_08861</name>
</gene>
<dbReference type="EMBL" id="KB743380">
    <property type="protein sequence ID" value="EOA99094.1"/>
    <property type="molecule type" value="Genomic_DNA"/>
</dbReference>
<sequence>MVLLIAVGANAVRQDLIYFTKGKSTRAVGRVTISTFPSLVSCPWGTDSAKAICHSSSFYCMRLTAAELVKVFFVSAMESMESGGQIKV</sequence>
<proteinExistence type="predicted"/>
<evidence type="ECO:0000313" key="2">
    <source>
        <dbReference type="Proteomes" id="UP000296049"/>
    </source>
</evidence>